<evidence type="ECO:0000256" key="3">
    <source>
        <dbReference type="ARBA" id="ARBA00023082"/>
    </source>
</evidence>
<evidence type="ECO:0000313" key="10">
    <source>
        <dbReference type="Proteomes" id="UP000074561"/>
    </source>
</evidence>
<dbReference type="InterPro" id="IPR007627">
    <property type="entry name" value="RNA_pol_sigma70_r2"/>
</dbReference>
<dbReference type="GO" id="GO:0006352">
    <property type="term" value="P:DNA-templated transcription initiation"/>
    <property type="evidence" value="ECO:0007669"/>
    <property type="project" value="InterPro"/>
</dbReference>
<feature type="domain" description="RNA polymerase sigma factor 70 region 4 type 2" evidence="8">
    <location>
        <begin position="146"/>
        <end position="197"/>
    </location>
</feature>
<dbReference type="Gene3D" id="1.10.10.10">
    <property type="entry name" value="Winged helix-like DNA-binding domain superfamily/Winged helix DNA-binding domain"/>
    <property type="match status" value="1"/>
</dbReference>
<dbReference type="Proteomes" id="UP000074561">
    <property type="component" value="Chromosome"/>
</dbReference>
<dbReference type="EMBL" id="CP013234">
    <property type="protein sequence ID" value="AMP06812.1"/>
    <property type="molecule type" value="Genomic_DNA"/>
</dbReference>
<dbReference type="Pfam" id="PF08281">
    <property type="entry name" value="Sigma70_r4_2"/>
    <property type="match status" value="1"/>
</dbReference>
<keyword evidence="4 6" id="KW-0238">DNA-binding</keyword>
<gene>
    <name evidence="9" type="ORF">CPter91_4505</name>
</gene>
<proteinExistence type="inferred from homology"/>
<evidence type="ECO:0000259" key="8">
    <source>
        <dbReference type="Pfam" id="PF08281"/>
    </source>
</evidence>
<dbReference type="PANTHER" id="PTHR43133:SF51">
    <property type="entry name" value="RNA POLYMERASE SIGMA FACTOR"/>
    <property type="match status" value="1"/>
</dbReference>
<dbReference type="GO" id="GO:0003677">
    <property type="term" value="F:DNA binding"/>
    <property type="evidence" value="ECO:0007669"/>
    <property type="project" value="UniProtKB-KW"/>
</dbReference>
<dbReference type="Pfam" id="PF04542">
    <property type="entry name" value="Sigma70_r2"/>
    <property type="match status" value="1"/>
</dbReference>
<feature type="domain" description="RNA polymerase sigma-70 region 2" evidence="7">
    <location>
        <begin position="37"/>
        <end position="103"/>
    </location>
</feature>
<evidence type="ECO:0000256" key="5">
    <source>
        <dbReference type="ARBA" id="ARBA00023163"/>
    </source>
</evidence>
<dbReference type="InterPro" id="IPR000838">
    <property type="entry name" value="RNA_pol_sigma70_ECF_CS"/>
</dbReference>
<reference evidence="9 10" key="1">
    <citation type="submission" date="2015-11" db="EMBL/GenBank/DDBJ databases">
        <title>Exploring the genomic traits of fungus-feeding bacterial genus Collimonas.</title>
        <authorList>
            <person name="Song C."/>
            <person name="Schmidt R."/>
            <person name="de Jager V."/>
            <person name="Krzyzanowska D."/>
            <person name="Jongedijk E."/>
            <person name="Cankar K."/>
            <person name="Beekwilder J."/>
            <person name="van Veen A."/>
            <person name="de Boer W."/>
            <person name="van Veen J.A."/>
            <person name="Garbeva P."/>
        </authorList>
    </citation>
    <scope>NUCLEOTIDE SEQUENCE [LARGE SCALE GENOMIC DNA]</scope>
    <source>
        <strain evidence="9 10">Ter91</strain>
    </source>
</reference>
<dbReference type="InterPro" id="IPR036388">
    <property type="entry name" value="WH-like_DNA-bd_sf"/>
</dbReference>
<name>A0A127QB20_9BURK</name>
<dbReference type="Gene3D" id="1.10.1740.10">
    <property type="match status" value="1"/>
</dbReference>
<dbReference type="CDD" id="cd06171">
    <property type="entry name" value="Sigma70_r4"/>
    <property type="match status" value="1"/>
</dbReference>
<dbReference type="NCBIfam" id="TIGR02937">
    <property type="entry name" value="sigma70-ECF"/>
    <property type="match status" value="1"/>
</dbReference>
<dbReference type="InterPro" id="IPR013249">
    <property type="entry name" value="RNA_pol_sigma70_r4_t2"/>
</dbReference>
<evidence type="ECO:0000313" key="9">
    <source>
        <dbReference type="EMBL" id="AMP06812.1"/>
    </source>
</evidence>
<dbReference type="KEGG" id="cpra:CPter91_4505"/>
<sequence length="214" mass="23739">MKADVAVLPARQLPEDPDLALLQRVRQYDDRRAFALLVGRHQGVVRALLRRLAGGDAAWADELAQETFLRAYQKLDGFRGEARFRTWLIRIATNVFLEQRRRGDAQLQAQTQALHEAADEHQVSADVLAQVSQALPLSDAVALSLDMQRALAVLSEAERQAIVLSYWGDLSHAEAAEALGCPLGTLKTHLLRGRAKLETALAAWAPRNTMEQCK</sequence>
<dbReference type="InterPro" id="IPR013324">
    <property type="entry name" value="RNA_pol_sigma_r3/r4-like"/>
</dbReference>
<dbReference type="SUPFAM" id="SSF88659">
    <property type="entry name" value="Sigma3 and sigma4 domains of RNA polymerase sigma factors"/>
    <property type="match status" value="1"/>
</dbReference>
<dbReference type="InterPro" id="IPR014284">
    <property type="entry name" value="RNA_pol_sigma-70_dom"/>
</dbReference>
<comment type="similarity">
    <text evidence="1 6">Belongs to the sigma-70 factor family. ECF subfamily.</text>
</comment>
<protein>
    <recommendedName>
        <fullName evidence="6">RNA polymerase sigma factor</fullName>
    </recommendedName>
</protein>
<evidence type="ECO:0000256" key="4">
    <source>
        <dbReference type="ARBA" id="ARBA00023125"/>
    </source>
</evidence>
<dbReference type="GO" id="GO:0016987">
    <property type="term" value="F:sigma factor activity"/>
    <property type="evidence" value="ECO:0007669"/>
    <property type="project" value="UniProtKB-KW"/>
</dbReference>
<organism evidence="9 10">
    <name type="scientific">Collimonas pratensis</name>
    <dbReference type="NCBI Taxonomy" id="279113"/>
    <lineage>
        <taxon>Bacteria</taxon>
        <taxon>Pseudomonadati</taxon>
        <taxon>Pseudomonadota</taxon>
        <taxon>Betaproteobacteria</taxon>
        <taxon>Burkholderiales</taxon>
        <taxon>Oxalobacteraceae</taxon>
        <taxon>Collimonas</taxon>
    </lineage>
</organism>
<evidence type="ECO:0000259" key="7">
    <source>
        <dbReference type="Pfam" id="PF04542"/>
    </source>
</evidence>
<keyword evidence="3 6" id="KW-0731">Sigma factor</keyword>
<dbReference type="RefSeq" id="WP_061943568.1">
    <property type="nucleotide sequence ID" value="NZ_CP013234.1"/>
</dbReference>
<evidence type="ECO:0000256" key="1">
    <source>
        <dbReference type="ARBA" id="ARBA00010641"/>
    </source>
</evidence>
<dbReference type="OrthoDB" id="9782108at2"/>
<dbReference type="PANTHER" id="PTHR43133">
    <property type="entry name" value="RNA POLYMERASE ECF-TYPE SIGMA FACTO"/>
    <property type="match status" value="1"/>
</dbReference>
<keyword evidence="5 6" id="KW-0804">Transcription</keyword>
<dbReference type="SUPFAM" id="SSF88946">
    <property type="entry name" value="Sigma2 domain of RNA polymerase sigma factors"/>
    <property type="match status" value="1"/>
</dbReference>
<dbReference type="STRING" id="279113.CPter91_4505"/>
<dbReference type="InterPro" id="IPR039425">
    <property type="entry name" value="RNA_pol_sigma-70-like"/>
</dbReference>
<dbReference type="AlphaFoldDB" id="A0A127QB20"/>
<keyword evidence="2 6" id="KW-0805">Transcription regulation</keyword>
<evidence type="ECO:0000256" key="2">
    <source>
        <dbReference type="ARBA" id="ARBA00023015"/>
    </source>
</evidence>
<dbReference type="PATRIC" id="fig|279113.9.peg.4463"/>
<accession>A0A127QB20</accession>
<dbReference type="InterPro" id="IPR013325">
    <property type="entry name" value="RNA_pol_sigma_r2"/>
</dbReference>
<dbReference type="PROSITE" id="PS01063">
    <property type="entry name" value="SIGMA70_ECF"/>
    <property type="match status" value="1"/>
</dbReference>
<evidence type="ECO:0000256" key="6">
    <source>
        <dbReference type="RuleBase" id="RU000716"/>
    </source>
</evidence>